<proteinExistence type="predicted"/>
<evidence type="ECO:0000313" key="1">
    <source>
        <dbReference type="EMBL" id="SEN02350.1"/>
    </source>
</evidence>
<evidence type="ECO:0000313" key="2">
    <source>
        <dbReference type="Proteomes" id="UP000198553"/>
    </source>
</evidence>
<name>A0A1H8D4W2_9BACI</name>
<sequence length="140" mass="16485">MLVKDVYLDAVMYEESALAHLIHHLITERKVSLEDSLSVLDFERADMQKVTEMIRQNALGFQKINVYSLKKNDKTFIFIFAASRQAAVDYYTYTFRQRPLNCHELSLDYEMSRGKEVITFRALKSEFEKFPAIAGHFERY</sequence>
<dbReference type="AlphaFoldDB" id="A0A1H8D4W2"/>
<dbReference type="Proteomes" id="UP000198553">
    <property type="component" value="Unassembled WGS sequence"/>
</dbReference>
<dbReference type="STRING" id="930146.SAMN05192533_10881"/>
<keyword evidence="2" id="KW-1185">Reference proteome</keyword>
<protein>
    <submittedName>
        <fullName evidence="1">Uncharacterized protein</fullName>
    </submittedName>
</protein>
<accession>A0A1H8D4W2</accession>
<dbReference type="EMBL" id="FOBW01000008">
    <property type="protein sequence ID" value="SEN02350.1"/>
    <property type="molecule type" value="Genomic_DNA"/>
</dbReference>
<reference evidence="2" key="1">
    <citation type="submission" date="2016-10" db="EMBL/GenBank/DDBJ databases">
        <authorList>
            <person name="Varghese N."/>
            <person name="Submissions S."/>
        </authorList>
    </citation>
    <scope>NUCLEOTIDE SEQUENCE [LARGE SCALE GENOMIC DNA]</scope>
    <source>
        <strain evidence="2">B48,IBRC-M 10115,DSM 25386,CECT 8001</strain>
    </source>
</reference>
<gene>
    <name evidence="1" type="ORF">SAMN05192533_10881</name>
</gene>
<dbReference type="OrthoDB" id="2880076at2"/>
<organism evidence="1 2">
    <name type="scientific">Mesobacillus persicus</name>
    <dbReference type="NCBI Taxonomy" id="930146"/>
    <lineage>
        <taxon>Bacteria</taxon>
        <taxon>Bacillati</taxon>
        <taxon>Bacillota</taxon>
        <taxon>Bacilli</taxon>
        <taxon>Bacillales</taxon>
        <taxon>Bacillaceae</taxon>
        <taxon>Mesobacillus</taxon>
    </lineage>
</organism>